<dbReference type="EMBL" id="BMAV01010738">
    <property type="protein sequence ID" value="GFY56067.1"/>
    <property type="molecule type" value="Genomic_DNA"/>
</dbReference>
<comment type="caution">
    <text evidence="1">The sequence shown here is derived from an EMBL/GenBank/DDBJ whole genome shotgun (WGS) entry which is preliminary data.</text>
</comment>
<proteinExistence type="predicted"/>
<evidence type="ECO:0000313" key="2">
    <source>
        <dbReference type="Proteomes" id="UP000886998"/>
    </source>
</evidence>
<keyword evidence="2" id="KW-1185">Reference proteome</keyword>
<accession>A0A8X6XNW2</accession>
<protein>
    <submittedName>
        <fullName evidence="1">Uncharacterized protein</fullName>
    </submittedName>
</protein>
<sequence>MIWNGNQVMRTLWRSAVRMKGKVKVNRRWVRPVALVYFGDVATLNDFKNSITLLVRSLTTDQLRSVVEHTVSRLEILQVDEDGHFKHLSLHRPGHD</sequence>
<name>A0A8X6XNW2_9ARAC</name>
<dbReference type="AlphaFoldDB" id="A0A8X6XNW2"/>
<organism evidence="1 2">
    <name type="scientific">Trichonephila inaurata madagascariensis</name>
    <dbReference type="NCBI Taxonomy" id="2747483"/>
    <lineage>
        <taxon>Eukaryota</taxon>
        <taxon>Metazoa</taxon>
        <taxon>Ecdysozoa</taxon>
        <taxon>Arthropoda</taxon>
        <taxon>Chelicerata</taxon>
        <taxon>Arachnida</taxon>
        <taxon>Araneae</taxon>
        <taxon>Araneomorphae</taxon>
        <taxon>Entelegynae</taxon>
        <taxon>Araneoidea</taxon>
        <taxon>Nephilidae</taxon>
        <taxon>Trichonephila</taxon>
        <taxon>Trichonephila inaurata</taxon>
    </lineage>
</organism>
<reference evidence="1" key="1">
    <citation type="submission" date="2020-08" db="EMBL/GenBank/DDBJ databases">
        <title>Multicomponent nature underlies the extraordinary mechanical properties of spider dragline silk.</title>
        <authorList>
            <person name="Kono N."/>
            <person name="Nakamura H."/>
            <person name="Mori M."/>
            <person name="Yoshida Y."/>
            <person name="Ohtoshi R."/>
            <person name="Malay A.D."/>
            <person name="Moran D.A.P."/>
            <person name="Tomita M."/>
            <person name="Numata K."/>
            <person name="Arakawa K."/>
        </authorList>
    </citation>
    <scope>NUCLEOTIDE SEQUENCE</scope>
</reference>
<dbReference type="Proteomes" id="UP000886998">
    <property type="component" value="Unassembled WGS sequence"/>
</dbReference>
<gene>
    <name evidence="1" type="ORF">TNIN_347401</name>
</gene>
<evidence type="ECO:0000313" key="1">
    <source>
        <dbReference type="EMBL" id="GFY56067.1"/>
    </source>
</evidence>
<dbReference type="OrthoDB" id="6436543at2759"/>